<gene>
    <name evidence="1" type="ORF">HPB49_018222</name>
</gene>
<proteinExistence type="predicted"/>
<name>A0ACB8CAQ4_DERSI</name>
<sequence length="262" mass="28425">MAQSPTHRLPGLLQQQRGGSLYPASSSSSSSGVSIIPGRKGGIKKQPSLQAACCPKSPPYQGAVAALRHLLVYSSNQHQHLAVPAVLAVAIHQFRFLLPEGKVWLSSKRQQPARSFTRTTITTAPISENPSAAPLSAVAVKRHIHAVVKVCPSESVRRPRHGGHRNERQPMALAPMLLYRFRCCQSGDTTTAFVKIIRLAVEILKLDPLQLPDLSLEVPMLGGITLHDGSLTGLSTVRRTGSNSSQLMIKGSKFRLTWERGN</sequence>
<organism evidence="1 2">
    <name type="scientific">Dermacentor silvarum</name>
    <name type="common">Tick</name>
    <dbReference type="NCBI Taxonomy" id="543639"/>
    <lineage>
        <taxon>Eukaryota</taxon>
        <taxon>Metazoa</taxon>
        <taxon>Ecdysozoa</taxon>
        <taxon>Arthropoda</taxon>
        <taxon>Chelicerata</taxon>
        <taxon>Arachnida</taxon>
        <taxon>Acari</taxon>
        <taxon>Parasitiformes</taxon>
        <taxon>Ixodida</taxon>
        <taxon>Ixodoidea</taxon>
        <taxon>Ixodidae</taxon>
        <taxon>Rhipicephalinae</taxon>
        <taxon>Dermacentor</taxon>
    </lineage>
</organism>
<protein>
    <submittedName>
        <fullName evidence="1">Uncharacterized protein</fullName>
    </submittedName>
</protein>
<keyword evidence="2" id="KW-1185">Reference proteome</keyword>
<evidence type="ECO:0000313" key="1">
    <source>
        <dbReference type="EMBL" id="KAH7937956.1"/>
    </source>
</evidence>
<accession>A0ACB8CAQ4</accession>
<reference evidence="1" key="1">
    <citation type="submission" date="2020-05" db="EMBL/GenBank/DDBJ databases">
        <title>Large-scale comparative analyses of tick genomes elucidate their genetic diversity and vector capacities.</title>
        <authorList>
            <person name="Jia N."/>
            <person name="Wang J."/>
            <person name="Shi W."/>
            <person name="Du L."/>
            <person name="Sun Y."/>
            <person name="Zhan W."/>
            <person name="Jiang J."/>
            <person name="Wang Q."/>
            <person name="Zhang B."/>
            <person name="Ji P."/>
            <person name="Sakyi L.B."/>
            <person name="Cui X."/>
            <person name="Yuan T."/>
            <person name="Jiang B."/>
            <person name="Yang W."/>
            <person name="Lam T.T.-Y."/>
            <person name="Chang Q."/>
            <person name="Ding S."/>
            <person name="Wang X."/>
            <person name="Zhu J."/>
            <person name="Ruan X."/>
            <person name="Zhao L."/>
            <person name="Wei J."/>
            <person name="Que T."/>
            <person name="Du C."/>
            <person name="Cheng J."/>
            <person name="Dai P."/>
            <person name="Han X."/>
            <person name="Huang E."/>
            <person name="Gao Y."/>
            <person name="Liu J."/>
            <person name="Shao H."/>
            <person name="Ye R."/>
            <person name="Li L."/>
            <person name="Wei W."/>
            <person name="Wang X."/>
            <person name="Wang C."/>
            <person name="Yang T."/>
            <person name="Huo Q."/>
            <person name="Li W."/>
            <person name="Guo W."/>
            <person name="Chen H."/>
            <person name="Zhou L."/>
            <person name="Ni X."/>
            <person name="Tian J."/>
            <person name="Zhou Y."/>
            <person name="Sheng Y."/>
            <person name="Liu T."/>
            <person name="Pan Y."/>
            <person name="Xia L."/>
            <person name="Li J."/>
            <person name="Zhao F."/>
            <person name="Cao W."/>
        </authorList>
    </citation>
    <scope>NUCLEOTIDE SEQUENCE</scope>
    <source>
        <strain evidence="1">Dsil-2018</strain>
    </source>
</reference>
<dbReference type="Proteomes" id="UP000821865">
    <property type="component" value="Chromosome 8"/>
</dbReference>
<dbReference type="EMBL" id="CM023477">
    <property type="protein sequence ID" value="KAH7937956.1"/>
    <property type="molecule type" value="Genomic_DNA"/>
</dbReference>
<evidence type="ECO:0000313" key="2">
    <source>
        <dbReference type="Proteomes" id="UP000821865"/>
    </source>
</evidence>
<comment type="caution">
    <text evidence="1">The sequence shown here is derived from an EMBL/GenBank/DDBJ whole genome shotgun (WGS) entry which is preliminary data.</text>
</comment>